<accession>A0A9N9AU15</accession>
<comment type="caution">
    <text evidence="1">The sequence shown here is derived from an EMBL/GenBank/DDBJ whole genome shotgun (WGS) entry which is preliminary data.</text>
</comment>
<dbReference type="AlphaFoldDB" id="A0A9N9AU15"/>
<gene>
    <name evidence="1" type="ORF">POCULU_LOCUS4717</name>
</gene>
<organism evidence="1 2">
    <name type="scientific">Paraglomus occultum</name>
    <dbReference type="NCBI Taxonomy" id="144539"/>
    <lineage>
        <taxon>Eukaryota</taxon>
        <taxon>Fungi</taxon>
        <taxon>Fungi incertae sedis</taxon>
        <taxon>Mucoromycota</taxon>
        <taxon>Glomeromycotina</taxon>
        <taxon>Glomeromycetes</taxon>
        <taxon>Paraglomerales</taxon>
        <taxon>Paraglomeraceae</taxon>
        <taxon>Paraglomus</taxon>
    </lineage>
</organism>
<keyword evidence="2" id="KW-1185">Reference proteome</keyword>
<evidence type="ECO:0000313" key="2">
    <source>
        <dbReference type="Proteomes" id="UP000789572"/>
    </source>
</evidence>
<dbReference type="Proteomes" id="UP000789572">
    <property type="component" value="Unassembled WGS sequence"/>
</dbReference>
<reference evidence="1" key="1">
    <citation type="submission" date="2021-06" db="EMBL/GenBank/DDBJ databases">
        <authorList>
            <person name="Kallberg Y."/>
            <person name="Tangrot J."/>
            <person name="Rosling A."/>
        </authorList>
    </citation>
    <scope>NUCLEOTIDE SEQUENCE</scope>
    <source>
        <strain evidence="1">IA702</strain>
    </source>
</reference>
<name>A0A9N9AU15_9GLOM</name>
<sequence>MPCSFERLLYGQGLGLKHVREPFDEFENSVSMQLSLKRFIPSQTDWYAKAIDDRQGERCSLEQSF</sequence>
<protein>
    <submittedName>
        <fullName evidence="1">2543_t:CDS:1</fullName>
    </submittedName>
</protein>
<proteinExistence type="predicted"/>
<evidence type="ECO:0000313" key="1">
    <source>
        <dbReference type="EMBL" id="CAG8544824.1"/>
    </source>
</evidence>
<dbReference type="EMBL" id="CAJVPJ010000633">
    <property type="protein sequence ID" value="CAG8544824.1"/>
    <property type="molecule type" value="Genomic_DNA"/>
</dbReference>